<reference evidence="1 2" key="1">
    <citation type="journal article" date="2022" name="Nat. Plants">
        <title>Genomes of leafy and leafless Platanthera orchids illuminate the evolution of mycoheterotrophy.</title>
        <authorList>
            <person name="Li M.H."/>
            <person name="Liu K.W."/>
            <person name="Li Z."/>
            <person name="Lu H.C."/>
            <person name="Ye Q.L."/>
            <person name="Zhang D."/>
            <person name="Wang J.Y."/>
            <person name="Li Y.F."/>
            <person name="Zhong Z.M."/>
            <person name="Liu X."/>
            <person name="Yu X."/>
            <person name="Liu D.K."/>
            <person name="Tu X.D."/>
            <person name="Liu B."/>
            <person name="Hao Y."/>
            <person name="Liao X.Y."/>
            <person name="Jiang Y.T."/>
            <person name="Sun W.H."/>
            <person name="Chen J."/>
            <person name="Chen Y.Q."/>
            <person name="Ai Y."/>
            <person name="Zhai J.W."/>
            <person name="Wu S.S."/>
            <person name="Zhou Z."/>
            <person name="Hsiao Y.Y."/>
            <person name="Wu W.L."/>
            <person name="Chen Y.Y."/>
            <person name="Lin Y.F."/>
            <person name="Hsu J.L."/>
            <person name="Li C.Y."/>
            <person name="Wang Z.W."/>
            <person name="Zhao X."/>
            <person name="Zhong W.Y."/>
            <person name="Ma X.K."/>
            <person name="Ma L."/>
            <person name="Huang J."/>
            <person name="Chen G.Z."/>
            <person name="Huang M.Z."/>
            <person name="Huang L."/>
            <person name="Peng D.H."/>
            <person name="Luo Y.B."/>
            <person name="Zou S.Q."/>
            <person name="Chen S.P."/>
            <person name="Lan S."/>
            <person name="Tsai W.C."/>
            <person name="Van de Peer Y."/>
            <person name="Liu Z.J."/>
        </authorList>
    </citation>
    <scope>NUCLEOTIDE SEQUENCE [LARGE SCALE GENOMIC DNA]</scope>
    <source>
        <strain evidence="1">Lor287</strain>
    </source>
</reference>
<accession>A0AAP0BAA5</accession>
<protein>
    <submittedName>
        <fullName evidence="1">Uncharacterized protein</fullName>
    </submittedName>
</protein>
<proteinExistence type="predicted"/>
<organism evidence="1 2">
    <name type="scientific">Platanthera zijinensis</name>
    <dbReference type="NCBI Taxonomy" id="2320716"/>
    <lineage>
        <taxon>Eukaryota</taxon>
        <taxon>Viridiplantae</taxon>
        <taxon>Streptophyta</taxon>
        <taxon>Embryophyta</taxon>
        <taxon>Tracheophyta</taxon>
        <taxon>Spermatophyta</taxon>
        <taxon>Magnoliopsida</taxon>
        <taxon>Liliopsida</taxon>
        <taxon>Asparagales</taxon>
        <taxon>Orchidaceae</taxon>
        <taxon>Orchidoideae</taxon>
        <taxon>Orchideae</taxon>
        <taxon>Orchidinae</taxon>
        <taxon>Platanthera</taxon>
    </lineage>
</organism>
<dbReference type="PANTHER" id="PTHR46868:SF3">
    <property type="entry name" value="FCS-LIKE ZINC FINGER 11"/>
    <property type="match status" value="1"/>
</dbReference>
<dbReference type="InterPro" id="IPR044585">
    <property type="entry name" value="FLZ10/11"/>
</dbReference>
<dbReference type="AlphaFoldDB" id="A0AAP0BAA5"/>
<sequence>MTLLSPCRKSSPASAIPETDTLLHNFCVSASEIELSEDYTCVISHEPQQKKTHILDKFILESFSNEFSSLEKIKLELNMD</sequence>
<evidence type="ECO:0000313" key="2">
    <source>
        <dbReference type="Proteomes" id="UP001418222"/>
    </source>
</evidence>
<gene>
    <name evidence="1" type="ORF">KSP39_PZI014995</name>
</gene>
<dbReference type="PANTHER" id="PTHR46868">
    <property type="entry name" value="FCS-LIKE ZINC FINGER 11"/>
    <property type="match status" value="1"/>
</dbReference>
<dbReference type="EMBL" id="JBBWWQ010000012">
    <property type="protein sequence ID" value="KAK8934424.1"/>
    <property type="molecule type" value="Genomic_DNA"/>
</dbReference>
<keyword evidence="2" id="KW-1185">Reference proteome</keyword>
<evidence type="ECO:0000313" key="1">
    <source>
        <dbReference type="EMBL" id="KAK8934424.1"/>
    </source>
</evidence>
<comment type="caution">
    <text evidence="1">The sequence shown here is derived from an EMBL/GenBank/DDBJ whole genome shotgun (WGS) entry which is preliminary data.</text>
</comment>
<dbReference type="Proteomes" id="UP001418222">
    <property type="component" value="Unassembled WGS sequence"/>
</dbReference>
<name>A0AAP0BAA5_9ASPA</name>